<evidence type="ECO:0000313" key="1">
    <source>
        <dbReference type="EMBL" id="AFK68332.1"/>
    </source>
</evidence>
<organism evidence="1 2">
    <name type="scientific">Pseudomonas putida ND6</name>
    <dbReference type="NCBI Taxonomy" id="231023"/>
    <lineage>
        <taxon>Bacteria</taxon>
        <taxon>Pseudomonadati</taxon>
        <taxon>Pseudomonadota</taxon>
        <taxon>Gammaproteobacteria</taxon>
        <taxon>Pseudomonadales</taxon>
        <taxon>Pseudomonadaceae</taxon>
        <taxon>Pseudomonas</taxon>
    </lineage>
</organism>
<sequence>MSSMTAQMATVGTGQVDPITGVGSYRSNFNFFAE</sequence>
<gene>
    <name evidence="1" type="ORF">YSA_02879</name>
</gene>
<name>I3US61_PSEPU</name>
<dbReference type="KEGG" id="ppi:YSA_02879"/>
<reference evidence="1 2" key="1">
    <citation type="journal article" date="2012" name="J. Bacteriol.">
        <title>Complete Genome Sequence of the Naphthalene-Degrading Pseudomonas putida Strain ND6.</title>
        <authorList>
            <person name="Li S."/>
            <person name="Zhao H."/>
            <person name="Li Y."/>
            <person name="Niu S."/>
            <person name="Cai B."/>
        </authorList>
    </citation>
    <scope>NUCLEOTIDE SEQUENCE [LARGE SCALE GENOMIC DNA]</scope>
    <source>
        <strain evidence="1 2">ND6</strain>
    </source>
</reference>
<accession>I3US61</accession>
<dbReference type="AlphaFoldDB" id="I3US61"/>
<dbReference type="EMBL" id="CP003588">
    <property type="protein sequence ID" value="AFK68332.1"/>
    <property type="molecule type" value="Genomic_DNA"/>
</dbReference>
<dbReference type="HOGENOM" id="CLU_3375394_0_0_6"/>
<evidence type="ECO:0000313" key="2">
    <source>
        <dbReference type="Proteomes" id="UP000005268"/>
    </source>
</evidence>
<protein>
    <submittedName>
        <fullName evidence="1">Uncharacterized protein</fullName>
    </submittedName>
</protein>
<dbReference type="Proteomes" id="UP000005268">
    <property type="component" value="Chromosome"/>
</dbReference>
<proteinExistence type="predicted"/>